<dbReference type="InterPro" id="IPR018674">
    <property type="entry name" value="DUF2142_membrane"/>
</dbReference>
<dbReference type="EMBL" id="AZLV01000789">
    <property type="protein sequence ID" value="ETJ03819.1"/>
    <property type="molecule type" value="Genomic_DNA"/>
</dbReference>
<feature type="transmembrane region" description="Helical" evidence="1">
    <location>
        <begin position="231"/>
        <end position="247"/>
    </location>
</feature>
<dbReference type="Proteomes" id="UP000018852">
    <property type="component" value="Unassembled WGS sequence"/>
</dbReference>
<dbReference type="PATRIC" id="fig|1403939.3.peg.1088"/>
<feature type="transmembrane region" description="Helical" evidence="1">
    <location>
        <begin position="422"/>
        <end position="443"/>
    </location>
</feature>
<feature type="transmembrane region" description="Helical" evidence="1">
    <location>
        <begin position="359"/>
        <end position="380"/>
    </location>
</feature>
<feature type="transmembrane region" description="Helical" evidence="1">
    <location>
        <begin position="333"/>
        <end position="352"/>
    </location>
</feature>
<protein>
    <recommendedName>
        <fullName evidence="4">DUF2142 domain-containing protein</fullName>
    </recommendedName>
</protein>
<keyword evidence="1" id="KW-1133">Transmembrane helix</keyword>
<reference evidence="2 3" key="1">
    <citation type="submission" date="2013-12" db="EMBL/GenBank/DDBJ databases">
        <title>A Varibaculum cambriense genome reconstructed from a premature infant gut community with otherwise low bacterial novelty that shifts toward anaerobic metabolism during the third week of life.</title>
        <authorList>
            <person name="Brown C.T."/>
            <person name="Sharon I."/>
            <person name="Thomas B.C."/>
            <person name="Castelle C.J."/>
            <person name="Morowitz M.J."/>
            <person name="Banfield J.F."/>
        </authorList>
    </citation>
    <scope>NUCLEOTIDE SEQUENCE [LARGE SCALE GENOMIC DNA]</scope>
    <source>
        <strain evidence="3">DORA_12</strain>
    </source>
</reference>
<evidence type="ECO:0008006" key="4">
    <source>
        <dbReference type="Google" id="ProtNLM"/>
    </source>
</evidence>
<feature type="transmembrane region" description="Helical" evidence="1">
    <location>
        <begin position="392"/>
        <end position="410"/>
    </location>
</feature>
<feature type="transmembrane region" description="Helical" evidence="1">
    <location>
        <begin position="161"/>
        <end position="179"/>
    </location>
</feature>
<dbReference type="AlphaFoldDB" id="W1VIE5"/>
<evidence type="ECO:0000256" key="1">
    <source>
        <dbReference type="SAM" id="Phobius"/>
    </source>
</evidence>
<feature type="transmembrane region" description="Helical" evidence="1">
    <location>
        <begin position="185"/>
        <end position="202"/>
    </location>
</feature>
<keyword evidence="1" id="KW-0812">Transmembrane</keyword>
<sequence length="499" mass="54181">MKVVKETHRRSAGVFVLGVVAALVMGLGWALSSPVASGPDDDYHLGSIWCPRPVGESCSLRIVDGEEQVEVPRGVSPLAMQCFVKQKDAPAACGQVDAQTVVASPRYDTGNYPKGYYRFHHFFVGQDIERSVLVMRSVNVLIAVGLVAGIAALSPPRIRRAMALGMAASWFPMGVYFIASNNPSSWAMTGLFSFAVAVYCATQARSWRRWVLLGLAAFAALLCLASRYDAAFYLFIVAVALAFAVQWEPRRHRAEIALLIFTSVVGIYWMYSSTNPAAAPLNDAGAGGDTGGSSMEFSLPGLVWALASFPKYVGGFYGYHWTPGWGDVPTEEHAPFVFSIMAAGAILMVALSRGSWHKWLAGTVLLGAVAGLPVVFHATGIFPELVSYQARYVLPLLAVTFFVLLSQGLGRRPLFSQVQAGFLLLCFTGATVLTQYITMLRYVNGVNPGQPRVLSPAHGWWWTLPVHPLSVWGLTSLATFVFLTLMIRTGRQELQEEGA</sequence>
<feature type="transmembrane region" description="Helical" evidence="1">
    <location>
        <begin position="254"/>
        <end position="271"/>
    </location>
</feature>
<keyword evidence="1" id="KW-0472">Membrane</keyword>
<evidence type="ECO:0000313" key="2">
    <source>
        <dbReference type="EMBL" id="ETJ03819.1"/>
    </source>
</evidence>
<gene>
    <name evidence="2" type="ORF">Q605_AUC00789G0007</name>
</gene>
<accession>W1VIE5</accession>
<feature type="transmembrane region" description="Helical" evidence="1">
    <location>
        <begin position="209"/>
        <end position="225"/>
    </location>
</feature>
<proteinExistence type="predicted"/>
<dbReference type="Pfam" id="PF09913">
    <property type="entry name" value="DUF2142"/>
    <property type="match status" value="1"/>
</dbReference>
<feature type="transmembrane region" description="Helical" evidence="1">
    <location>
        <begin position="133"/>
        <end position="154"/>
    </location>
</feature>
<feature type="transmembrane region" description="Helical" evidence="1">
    <location>
        <begin position="469"/>
        <end position="487"/>
    </location>
</feature>
<name>W1VIE5_9ACTO</name>
<organism evidence="2 3">
    <name type="scientific">Actinomyces urogenitalis DORA_12</name>
    <dbReference type="NCBI Taxonomy" id="1403939"/>
    <lineage>
        <taxon>Bacteria</taxon>
        <taxon>Bacillati</taxon>
        <taxon>Actinomycetota</taxon>
        <taxon>Actinomycetes</taxon>
        <taxon>Actinomycetales</taxon>
        <taxon>Actinomycetaceae</taxon>
        <taxon>Actinomyces</taxon>
    </lineage>
</organism>
<evidence type="ECO:0000313" key="3">
    <source>
        <dbReference type="Proteomes" id="UP000018852"/>
    </source>
</evidence>
<feature type="transmembrane region" description="Helical" evidence="1">
    <location>
        <begin position="12"/>
        <end position="31"/>
    </location>
</feature>
<comment type="caution">
    <text evidence="2">The sequence shown here is derived from an EMBL/GenBank/DDBJ whole genome shotgun (WGS) entry which is preliminary data.</text>
</comment>